<protein>
    <submittedName>
        <fullName evidence="2">Uncharacterized protein</fullName>
    </submittedName>
</protein>
<proteinExistence type="predicted"/>
<sequence>IEESEQQKQQIHELQLIVAKLEEQIKSCAAIEAEVVTDYESEKPEYQPETRTACEQVEKLAEQVDSLNQKLQMSEHELKNATIQAAAEKENHAKEYKVQGLREQVEDLDRARSQLAEYKSLLDDSAVE</sequence>
<gene>
    <name evidence="2" type="ORF">FOZ62_007949</name>
</gene>
<feature type="coiled-coil region" evidence="1">
    <location>
        <begin position="50"/>
        <end position="128"/>
    </location>
</feature>
<dbReference type="AlphaFoldDB" id="A0A7J6QLE5"/>
<keyword evidence="1" id="KW-0175">Coiled coil</keyword>
<feature type="non-terminal residue" evidence="2">
    <location>
        <position position="1"/>
    </location>
</feature>
<evidence type="ECO:0000256" key="1">
    <source>
        <dbReference type="SAM" id="Coils"/>
    </source>
</evidence>
<dbReference type="Proteomes" id="UP000574390">
    <property type="component" value="Unassembled WGS sequence"/>
</dbReference>
<reference evidence="2 3" key="1">
    <citation type="submission" date="2020-04" db="EMBL/GenBank/DDBJ databases">
        <title>Perkinsus olseni comparative genomics.</title>
        <authorList>
            <person name="Bogema D.R."/>
        </authorList>
    </citation>
    <scope>NUCLEOTIDE SEQUENCE [LARGE SCALE GENOMIC DNA]</scope>
    <source>
        <strain evidence="2">ATCC PRA-205</strain>
    </source>
</reference>
<accession>A0A7J6QLE5</accession>
<name>A0A7J6QLE5_PEROL</name>
<dbReference type="EMBL" id="JABANM010028612">
    <property type="protein sequence ID" value="KAF4709439.1"/>
    <property type="molecule type" value="Genomic_DNA"/>
</dbReference>
<organism evidence="2 3">
    <name type="scientific">Perkinsus olseni</name>
    <name type="common">Perkinsus atlanticus</name>
    <dbReference type="NCBI Taxonomy" id="32597"/>
    <lineage>
        <taxon>Eukaryota</taxon>
        <taxon>Sar</taxon>
        <taxon>Alveolata</taxon>
        <taxon>Perkinsozoa</taxon>
        <taxon>Perkinsea</taxon>
        <taxon>Perkinsida</taxon>
        <taxon>Perkinsidae</taxon>
        <taxon>Perkinsus</taxon>
    </lineage>
</organism>
<evidence type="ECO:0000313" key="3">
    <source>
        <dbReference type="Proteomes" id="UP000574390"/>
    </source>
</evidence>
<evidence type="ECO:0000313" key="2">
    <source>
        <dbReference type="EMBL" id="KAF4709439.1"/>
    </source>
</evidence>
<feature type="non-terminal residue" evidence="2">
    <location>
        <position position="128"/>
    </location>
</feature>
<comment type="caution">
    <text evidence="2">The sequence shown here is derived from an EMBL/GenBank/DDBJ whole genome shotgun (WGS) entry which is preliminary data.</text>
</comment>